<dbReference type="InterPro" id="IPR036691">
    <property type="entry name" value="Endo/exonu/phosph_ase_sf"/>
</dbReference>
<evidence type="ECO:0000313" key="2">
    <source>
        <dbReference type="EMBL" id="NKZ06446.1"/>
    </source>
</evidence>
<dbReference type="RefSeq" id="WP_067631423.1">
    <property type="nucleotide sequence ID" value="NZ_JAAXPI010000035.1"/>
</dbReference>
<feature type="domain" description="Endonuclease/exonuclease/phosphatase" evidence="1">
    <location>
        <begin position="9"/>
        <end position="223"/>
    </location>
</feature>
<dbReference type="Pfam" id="PF03372">
    <property type="entry name" value="Exo_endo_phos"/>
    <property type="match status" value="1"/>
</dbReference>
<evidence type="ECO:0000313" key="3">
    <source>
        <dbReference type="Proteomes" id="UP000579250"/>
    </source>
</evidence>
<dbReference type="InterPro" id="IPR005135">
    <property type="entry name" value="Endo/exonuclease/phosphatase"/>
</dbReference>
<dbReference type="Proteomes" id="UP000579250">
    <property type="component" value="Unassembled WGS sequence"/>
</dbReference>
<keyword evidence="2" id="KW-0378">Hydrolase</keyword>
<evidence type="ECO:0000259" key="1">
    <source>
        <dbReference type="Pfam" id="PF03372"/>
    </source>
</evidence>
<dbReference type="GO" id="GO:0004527">
    <property type="term" value="F:exonuclease activity"/>
    <property type="evidence" value="ECO:0007669"/>
    <property type="project" value="UniProtKB-KW"/>
</dbReference>
<comment type="caution">
    <text evidence="2">The sequence shown here is derived from an EMBL/GenBank/DDBJ whole genome shotgun (WGS) entry which is preliminary data.</text>
</comment>
<keyword evidence="2" id="KW-0540">Nuclease</keyword>
<name>A0A846Z8R9_9ACTN</name>
<dbReference type="PANTHER" id="PTHR14859">
    <property type="entry name" value="CALCOFLUOR WHITE HYPERSENSITIVE PROTEIN PRECURSOR"/>
    <property type="match status" value="1"/>
</dbReference>
<dbReference type="SUPFAM" id="SSF56219">
    <property type="entry name" value="DNase I-like"/>
    <property type="match status" value="1"/>
</dbReference>
<dbReference type="GO" id="GO:0016020">
    <property type="term" value="C:membrane"/>
    <property type="evidence" value="ECO:0007669"/>
    <property type="project" value="GOC"/>
</dbReference>
<dbReference type="PANTHER" id="PTHR14859:SF15">
    <property type="entry name" value="ENDONUCLEASE_EXONUCLEASE_PHOSPHATASE DOMAIN-CONTAINING PROTEIN"/>
    <property type="match status" value="1"/>
</dbReference>
<dbReference type="EMBL" id="JAAXPI010000035">
    <property type="protein sequence ID" value="NKZ06446.1"/>
    <property type="molecule type" value="Genomic_DNA"/>
</dbReference>
<reference evidence="2 3" key="1">
    <citation type="submission" date="2020-04" db="EMBL/GenBank/DDBJ databases">
        <title>MicrobeNet Type strains.</title>
        <authorList>
            <person name="Nicholson A.C."/>
        </authorList>
    </citation>
    <scope>NUCLEOTIDE SEQUENCE [LARGE SCALE GENOMIC DNA]</scope>
    <source>
        <strain evidence="2 3">ATCC BAA-277</strain>
    </source>
</reference>
<dbReference type="GO" id="GO:0006506">
    <property type="term" value="P:GPI anchor biosynthetic process"/>
    <property type="evidence" value="ECO:0007669"/>
    <property type="project" value="TreeGrafter"/>
</dbReference>
<dbReference type="GO" id="GO:0004519">
    <property type="term" value="F:endonuclease activity"/>
    <property type="evidence" value="ECO:0007669"/>
    <property type="project" value="UniProtKB-KW"/>
</dbReference>
<organism evidence="2 3">
    <name type="scientific">Actinomadura latina</name>
    <dbReference type="NCBI Taxonomy" id="163603"/>
    <lineage>
        <taxon>Bacteria</taxon>
        <taxon>Bacillati</taxon>
        <taxon>Actinomycetota</taxon>
        <taxon>Actinomycetes</taxon>
        <taxon>Streptosporangiales</taxon>
        <taxon>Thermomonosporaceae</taxon>
        <taxon>Actinomadura</taxon>
    </lineage>
</organism>
<keyword evidence="2" id="KW-0269">Exonuclease</keyword>
<keyword evidence="3" id="KW-1185">Reference proteome</keyword>
<proteinExistence type="predicted"/>
<dbReference type="InterPro" id="IPR051916">
    <property type="entry name" value="GPI-anchor_lipid_remodeler"/>
</dbReference>
<dbReference type="AlphaFoldDB" id="A0A846Z8R9"/>
<gene>
    <name evidence="2" type="ORF">HGB48_22240</name>
</gene>
<sequence>MEAVRVLGYNVRSLRDDAAAVARVVRAIAPDVLCLQEVPRFGAWRLERRRLAHACGMRIAAGRRACGLAVLTGPRVRREAREFHLLTPDPDLHRRGLAIAVVEAGGARLIAASTHLDLKDGPRRRHVDEILTHLDRARIRYGAPVVLAGDVNEEPGGDSWTRLTEHFRDAYEKAPTGEELTFSSRNPTRRIDAIFTDPAIQARASGVPTDEAIARDYPAATDHRPVMADLDLP</sequence>
<accession>A0A846Z8R9</accession>
<dbReference type="Gene3D" id="3.60.10.10">
    <property type="entry name" value="Endonuclease/exonuclease/phosphatase"/>
    <property type="match status" value="1"/>
</dbReference>
<keyword evidence="2" id="KW-0255">Endonuclease</keyword>
<protein>
    <submittedName>
        <fullName evidence="2">Endonuclease/exonuclease/phosphatase</fullName>
    </submittedName>
</protein>